<keyword evidence="3" id="KW-1185">Reference proteome</keyword>
<reference evidence="2 3" key="1">
    <citation type="submission" date="2017-03" db="EMBL/GenBank/DDBJ databases">
        <title>An alternative strategy for trypanosome survival in the mammalian bloodstream revealed through genome and transcriptome analysis of the ubiquitous bovine parasite Trypanosoma (Megatrypanum) theileri.</title>
        <authorList>
            <person name="Kelly S."/>
            <person name="Ivens A."/>
            <person name="Mott A."/>
            <person name="O'Neill E."/>
            <person name="Emms D."/>
            <person name="Macleod O."/>
            <person name="Voorheis P."/>
            <person name="Matthews J."/>
            <person name="Matthews K."/>
            <person name="Carrington M."/>
        </authorList>
    </citation>
    <scope>NUCLEOTIDE SEQUENCE [LARGE SCALE GENOMIC DNA]</scope>
    <source>
        <strain evidence="2">Edinburgh</strain>
    </source>
</reference>
<proteinExistence type="predicted"/>
<dbReference type="OrthoDB" id="245392at2759"/>
<organism evidence="2 3">
    <name type="scientific">Trypanosoma theileri</name>
    <dbReference type="NCBI Taxonomy" id="67003"/>
    <lineage>
        <taxon>Eukaryota</taxon>
        <taxon>Discoba</taxon>
        <taxon>Euglenozoa</taxon>
        <taxon>Kinetoplastea</taxon>
        <taxon>Metakinetoplastina</taxon>
        <taxon>Trypanosomatida</taxon>
        <taxon>Trypanosomatidae</taxon>
        <taxon>Trypanosoma</taxon>
    </lineage>
</organism>
<dbReference type="VEuPathDB" id="TriTrypDB:TM35_000045060"/>
<dbReference type="EMBL" id="NBCO01000004">
    <property type="protein sequence ID" value="ORC92292.1"/>
    <property type="molecule type" value="Genomic_DNA"/>
</dbReference>
<gene>
    <name evidence="2" type="ORF">TM35_000045060</name>
</gene>
<sequence length="304" mass="33058">MRQAYATATPQPTSLPTNTPGSVMQTTSLISPSQQSQHQHRSVHSVDALRPFTDGTQRTVSGNVNGNGVSNNSNGVPSAITEVQQKLAAIQSRNGMGQNRRCLQEHQQGRGEGQERQRDLMYSAQHLRDNKLSKPLEDETSPVSPAISSTSSGSSRHGEFINNHPSGVTAPTTNKGIDNNNDDEKLTPQEMAFLRVVEFSAPLRVYAQLDPGSKPVSICDEAIAKLFPHHLVLVRPEGVAAVELVIEELCELNEDDVDGALDCILQPKGTSRRQLVRILCSDALARGALFKLISARRTLLAKTR</sequence>
<evidence type="ECO:0000313" key="3">
    <source>
        <dbReference type="Proteomes" id="UP000192257"/>
    </source>
</evidence>
<dbReference type="AlphaFoldDB" id="A0A1X0P5T5"/>
<dbReference type="RefSeq" id="XP_028886358.1">
    <property type="nucleotide sequence ID" value="XM_029022700.1"/>
</dbReference>
<name>A0A1X0P5T5_9TRYP</name>
<feature type="region of interest" description="Disordered" evidence="1">
    <location>
        <begin position="132"/>
        <end position="184"/>
    </location>
</feature>
<feature type="compositionally biased region" description="Low complexity" evidence="1">
    <location>
        <begin position="141"/>
        <end position="155"/>
    </location>
</feature>
<feature type="compositionally biased region" description="Polar residues" evidence="1">
    <location>
        <begin position="163"/>
        <end position="179"/>
    </location>
</feature>
<accession>A0A1X0P5T5</accession>
<feature type="region of interest" description="Disordered" evidence="1">
    <location>
        <begin position="95"/>
        <end position="118"/>
    </location>
</feature>
<dbReference type="Proteomes" id="UP000192257">
    <property type="component" value="Unassembled WGS sequence"/>
</dbReference>
<feature type="region of interest" description="Disordered" evidence="1">
    <location>
        <begin position="1"/>
        <end position="22"/>
    </location>
</feature>
<dbReference type="GeneID" id="39982480"/>
<comment type="caution">
    <text evidence="2">The sequence shown here is derived from an EMBL/GenBank/DDBJ whole genome shotgun (WGS) entry which is preliminary data.</text>
</comment>
<protein>
    <submittedName>
        <fullName evidence="2">Putative antigenic protein</fullName>
    </submittedName>
</protein>
<feature type="compositionally biased region" description="Basic and acidic residues" evidence="1">
    <location>
        <begin position="102"/>
        <end position="118"/>
    </location>
</feature>
<evidence type="ECO:0000313" key="2">
    <source>
        <dbReference type="EMBL" id="ORC92292.1"/>
    </source>
</evidence>
<evidence type="ECO:0000256" key="1">
    <source>
        <dbReference type="SAM" id="MobiDB-lite"/>
    </source>
</evidence>